<dbReference type="SMART" id="SM00355">
    <property type="entry name" value="ZnF_C2H2"/>
    <property type="match status" value="6"/>
</dbReference>
<feature type="domain" description="C2H2-type" evidence="13">
    <location>
        <begin position="121"/>
        <end position="148"/>
    </location>
</feature>
<feature type="domain" description="C2H2-type" evidence="13">
    <location>
        <begin position="90"/>
        <end position="120"/>
    </location>
</feature>
<dbReference type="Proteomes" id="UP000694404">
    <property type="component" value="Unplaced"/>
</dbReference>
<dbReference type="FunFam" id="3.30.160.60:FF:000358">
    <property type="entry name" value="zinc finger protein 24"/>
    <property type="match status" value="1"/>
</dbReference>
<feature type="domain" description="C2H2-type" evidence="13">
    <location>
        <begin position="176"/>
        <end position="203"/>
    </location>
</feature>
<keyword evidence="3" id="KW-0479">Metal-binding</keyword>
<dbReference type="OMA" id="PHISCHP"/>
<feature type="domain" description="C2H2-type" evidence="13">
    <location>
        <begin position="148"/>
        <end position="175"/>
    </location>
</feature>
<dbReference type="PANTHER" id="PTHR23226:SF416">
    <property type="entry name" value="FI01424P"/>
    <property type="match status" value="1"/>
</dbReference>
<evidence type="ECO:0000313" key="15">
    <source>
        <dbReference type="Proteomes" id="UP000694404"/>
    </source>
</evidence>
<keyword evidence="8" id="KW-0238">DNA-binding</keyword>
<evidence type="ECO:0000256" key="8">
    <source>
        <dbReference type="ARBA" id="ARBA00023125"/>
    </source>
</evidence>
<dbReference type="GO" id="GO:0000981">
    <property type="term" value="F:DNA-binding transcription factor activity, RNA polymerase II-specific"/>
    <property type="evidence" value="ECO:0007669"/>
    <property type="project" value="TreeGrafter"/>
</dbReference>
<dbReference type="PANTHER" id="PTHR23226">
    <property type="entry name" value="ZINC FINGER AND SCAN DOMAIN-CONTAINING"/>
    <property type="match status" value="1"/>
</dbReference>
<comment type="function">
    <text evidence="1">May be involved in transcriptional regulation.</text>
</comment>
<dbReference type="GO" id="GO:0005634">
    <property type="term" value="C:nucleus"/>
    <property type="evidence" value="ECO:0007669"/>
    <property type="project" value="UniProtKB-SubCell"/>
</dbReference>
<dbReference type="AlphaFoldDB" id="A0A8C0G8Y8"/>
<keyword evidence="9" id="KW-0804">Transcription</keyword>
<accession>A0A8C0G8Y8</accession>
<evidence type="ECO:0000256" key="12">
    <source>
        <dbReference type="SAM" id="MobiDB-lite"/>
    </source>
</evidence>
<reference evidence="14" key="2">
    <citation type="submission" date="2025-09" db="UniProtKB">
        <authorList>
            <consortium name="Ensembl"/>
        </authorList>
    </citation>
    <scope>IDENTIFICATION</scope>
</reference>
<dbReference type="FunFam" id="3.30.160.60:FF:000496">
    <property type="entry name" value="Zinc finger with KRAB and SCAN domains 1"/>
    <property type="match status" value="1"/>
</dbReference>
<evidence type="ECO:0000256" key="5">
    <source>
        <dbReference type="ARBA" id="ARBA00022771"/>
    </source>
</evidence>
<dbReference type="Pfam" id="PF00096">
    <property type="entry name" value="zf-C2H2"/>
    <property type="match status" value="4"/>
</dbReference>
<reference evidence="14" key="1">
    <citation type="submission" date="2025-08" db="UniProtKB">
        <authorList>
            <consortium name="Ensembl"/>
        </authorList>
    </citation>
    <scope>IDENTIFICATION</scope>
</reference>
<dbReference type="GO" id="GO:0042802">
    <property type="term" value="F:identical protein binding"/>
    <property type="evidence" value="ECO:0007669"/>
    <property type="project" value="UniProtKB-ARBA"/>
</dbReference>
<organism evidence="14 15">
    <name type="scientific">Chelonoidis abingdonii</name>
    <name type="common">Abingdon island giant tortoise</name>
    <name type="synonym">Testudo abingdonii</name>
    <dbReference type="NCBI Taxonomy" id="106734"/>
    <lineage>
        <taxon>Eukaryota</taxon>
        <taxon>Metazoa</taxon>
        <taxon>Chordata</taxon>
        <taxon>Craniata</taxon>
        <taxon>Vertebrata</taxon>
        <taxon>Euteleostomi</taxon>
        <taxon>Archelosauria</taxon>
        <taxon>Testudinata</taxon>
        <taxon>Testudines</taxon>
        <taxon>Cryptodira</taxon>
        <taxon>Durocryptodira</taxon>
        <taxon>Testudinoidea</taxon>
        <taxon>Testudinidae</taxon>
        <taxon>Chelonoidis</taxon>
    </lineage>
</organism>
<dbReference type="InterPro" id="IPR013087">
    <property type="entry name" value="Znf_C2H2_type"/>
</dbReference>
<evidence type="ECO:0000256" key="4">
    <source>
        <dbReference type="ARBA" id="ARBA00022737"/>
    </source>
</evidence>
<keyword evidence="7" id="KW-0805">Transcription regulation</keyword>
<dbReference type="FunFam" id="3.30.160.60:FF:000340">
    <property type="entry name" value="zinc finger protein 473 isoform X1"/>
    <property type="match status" value="1"/>
</dbReference>
<keyword evidence="15" id="KW-1185">Reference proteome</keyword>
<feature type="region of interest" description="Disordered" evidence="12">
    <location>
        <begin position="209"/>
        <end position="280"/>
    </location>
</feature>
<dbReference type="GeneTree" id="ENSGT00940000154693"/>
<proteinExistence type="predicted"/>
<feature type="compositionally biased region" description="Polar residues" evidence="12">
    <location>
        <begin position="233"/>
        <end position="263"/>
    </location>
</feature>
<evidence type="ECO:0000256" key="1">
    <source>
        <dbReference type="ARBA" id="ARBA00003767"/>
    </source>
</evidence>
<feature type="domain" description="C2H2-type" evidence="13">
    <location>
        <begin position="33"/>
        <end position="60"/>
    </location>
</feature>
<evidence type="ECO:0000256" key="2">
    <source>
        <dbReference type="ARBA" id="ARBA00004123"/>
    </source>
</evidence>
<dbReference type="PROSITE" id="PS50157">
    <property type="entry name" value="ZINC_FINGER_C2H2_2"/>
    <property type="match status" value="6"/>
</dbReference>
<evidence type="ECO:0000256" key="7">
    <source>
        <dbReference type="ARBA" id="ARBA00023015"/>
    </source>
</evidence>
<keyword evidence="5 11" id="KW-0863">Zinc-finger</keyword>
<keyword evidence="4" id="KW-0677">Repeat</keyword>
<dbReference type="FunFam" id="3.30.160.60:FF:000710">
    <property type="entry name" value="Zinc finger protein 768"/>
    <property type="match status" value="1"/>
</dbReference>
<evidence type="ECO:0000256" key="9">
    <source>
        <dbReference type="ARBA" id="ARBA00023163"/>
    </source>
</evidence>
<dbReference type="Ensembl" id="ENSCABT00000006082.1">
    <property type="protein sequence ID" value="ENSCABP00000005593.1"/>
    <property type="gene ID" value="ENSCABG00000004214.1"/>
</dbReference>
<dbReference type="InterPro" id="IPR036236">
    <property type="entry name" value="Znf_C2H2_sf"/>
</dbReference>
<dbReference type="GO" id="GO:0008270">
    <property type="term" value="F:zinc ion binding"/>
    <property type="evidence" value="ECO:0007669"/>
    <property type="project" value="UniProtKB-KW"/>
</dbReference>
<evidence type="ECO:0000259" key="13">
    <source>
        <dbReference type="PROSITE" id="PS50157"/>
    </source>
</evidence>
<dbReference type="Gene3D" id="3.30.160.60">
    <property type="entry name" value="Classic Zinc Finger"/>
    <property type="match status" value="6"/>
</dbReference>
<evidence type="ECO:0000256" key="3">
    <source>
        <dbReference type="ARBA" id="ARBA00022723"/>
    </source>
</evidence>
<protein>
    <recommendedName>
        <fullName evidence="13">C2H2-type domain-containing protein</fullName>
    </recommendedName>
</protein>
<name>A0A8C0G8Y8_CHEAB</name>
<evidence type="ECO:0000256" key="11">
    <source>
        <dbReference type="PROSITE-ProRule" id="PRU00042"/>
    </source>
</evidence>
<dbReference type="PROSITE" id="PS00028">
    <property type="entry name" value="ZINC_FINGER_C2H2_1"/>
    <property type="match status" value="5"/>
</dbReference>
<evidence type="ECO:0000256" key="10">
    <source>
        <dbReference type="ARBA" id="ARBA00023242"/>
    </source>
</evidence>
<keyword evidence="10" id="KW-0539">Nucleus</keyword>
<feature type="domain" description="C2H2-type" evidence="13">
    <location>
        <begin position="61"/>
        <end position="88"/>
    </location>
</feature>
<keyword evidence="6" id="KW-0862">Zinc</keyword>
<comment type="subcellular location">
    <subcellularLocation>
        <location evidence="2">Nucleus</location>
    </subcellularLocation>
</comment>
<evidence type="ECO:0000256" key="6">
    <source>
        <dbReference type="ARBA" id="ARBA00022833"/>
    </source>
</evidence>
<evidence type="ECO:0000313" key="14">
    <source>
        <dbReference type="Ensembl" id="ENSCABP00000005593.1"/>
    </source>
</evidence>
<dbReference type="SUPFAM" id="SSF57667">
    <property type="entry name" value="beta-beta-alpha zinc fingers"/>
    <property type="match status" value="3"/>
</dbReference>
<dbReference type="GO" id="GO:0000978">
    <property type="term" value="F:RNA polymerase II cis-regulatory region sequence-specific DNA binding"/>
    <property type="evidence" value="ECO:0007669"/>
    <property type="project" value="TreeGrafter"/>
</dbReference>
<sequence length="396" mass="45160">MAYVITGCFCFRDRTADMFGGTLNASEEVGSLILCPYCSKSFTRPSDLIRHQRIHTGERPYQCAQCHKTFNRHHHLVDHQKIHTERERPYQCSECGKAYIRRQHLLNIGEHQPSHTDERLYMCCQCKKRFSQETDLMRHQKTHNKIFPTCTVCWKTFTCSYSLRRHQMVHSGERPFHCPDCERRFARKMNLLRHQRVHARQKILRMRRMHQQIAQHPPSSEAPGQPLQGDAASCQSTEAFTAHQTTHPGETEGLPSSQPSPTGCKNRKKGSGQPGLRNYHLGKDAGSVFCHPKQKKFWLPQSLPWAPRHTPLLPQPWGLPAPPSQPWAPLFPPPLTSPHISCHPSLGLSPSPPPPAPFHRGPGSLVTCSHGGSFSRNFRCAQNTDRIGSHMVRELQ</sequence>
<dbReference type="FunFam" id="3.30.160.60:FF:000295">
    <property type="entry name" value="zinc finger protein 19"/>
    <property type="match status" value="1"/>
</dbReference>